<sequence length="330" mass="38011">MKRTYALQLDGTYIPVSEPVHPLSYTVRHAESLYWESGKNAIYEQTFDGRFAYLYYYECWIQEKDTIPIAVDRPDIHLLYTLQCNGCIAACQAETDFAFDLIEGKGAYYYFAAGRYHLQLPKGHHILIGFILDAGMIRPPANRNFKFLSPLINSKRMKDTTSKKSPDVRVGVVTLKFLQLLFSKINPYILDNEYILLKHLTFLINLSRFKMLDDSDDPHEHRQLIAKAREILALLILHQGAKAKLADVARTLLVSGAHLNSLHQEYHGCAFQVYRNELMLDFIRDAMHEEEKFAATAEQTGFSGFSEMARFIRNHTGLTSKEFREQSKQT</sequence>
<evidence type="ECO:0000313" key="2">
    <source>
        <dbReference type="EMBL" id="TJZ49910.1"/>
    </source>
</evidence>
<dbReference type="Proteomes" id="UP000306808">
    <property type="component" value="Unassembled WGS sequence"/>
</dbReference>
<dbReference type="GO" id="GO:0003700">
    <property type="term" value="F:DNA-binding transcription factor activity"/>
    <property type="evidence" value="ECO:0007669"/>
    <property type="project" value="InterPro"/>
</dbReference>
<dbReference type="GO" id="GO:0043565">
    <property type="term" value="F:sequence-specific DNA binding"/>
    <property type="evidence" value="ECO:0007669"/>
    <property type="project" value="InterPro"/>
</dbReference>
<reference evidence="2 3" key="1">
    <citation type="submission" date="2019-04" db="EMBL/GenBank/DDBJ databases">
        <title>Sphingobacterium olei sp. nov., isolated from oil-contaminated soil.</title>
        <authorList>
            <person name="Liu B."/>
        </authorList>
    </citation>
    <scope>NUCLEOTIDE SEQUENCE [LARGE SCALE GENOMIC DNA]</scope>
    <source>
        <strain evidence="2 3">HAL-9</strain>
    </source>
</reference>
<organism evidence="2 3">
    <name type="scientific">Sphingobacterium olei</name>
    <dbReference type="NCBI Taxonomy" id="2571155"/>
    <lineage>
        <taxon>Bacteria</taxon>
        <taxon>Pseudomonadati</taxon>
        <taxon>Bacteroidota</taxon>
        <taxon>Sphingobacteriia</taxon>
        <taxon>Sphingobacteriales</taxon>
        <taxon>Sphingobacteriaceae</taxon>
        <taxon>Sphingobacterium</taxon>
    </lineage>
</organism>
<dbReference type="AlphaFoldDB" id="A0A4U0N845"/>
<name>A0A4U0N845_9SPHI</name>
<dbReference type="OrthoDB" id="696490at2"/>
<accession>A0A4U0N845</accession>
<protein>
    <submittedName>
        <fullName evidence="2">AraC family transcriptional regulator</fullName>
    </submittedName>
</protein>
<keyword evidence="3" id="KW-1185">Reference proteome</keyword>
<dbReference type="EMBL" id="SUME01000015">
    <property type="protein sequence ID" value="TJZ49910.1"/>
    <property type="molecule type" value="Genomic_DNA"/>
</dbReference>
<proteinExistence type="predicted"/>
<evidence type="ECO:0000313" key="3">
    <source>
        <dbReference type="Proteomes" id="UP000306808"/>
    </source>
</evidence>
<dbReference type="Pfam" id="PF12833">
    <property type="entry name" value="HTH_18"/>
    <property type="match status" value="1"/>
</dbReference>
<dbReference type="PROSITE" id="PS01124">
    <property type="entry name" value="HTH_ARAC_FAMILY_2"/>
    <property type="match status" value="1"/>
</dbReference>
<feature type="domain" description="HTH araC/xylS-type" evidence="1">
    <location>
        <begin position="229"/>
        <end position="326"/>
    </location>
</feature>
<dbReference type="RefSeq" id="WP_136903541.1">
    <property type="nucleotide sequence ID" value="NZ_SUME01000015.1"/>
</dbReference>
<gene>
    <name evidence="2" type="ORF">FAZ15_22075</name>
</gene>
<evidence type="ECO:0000259" key="1">
    <source>
        <dbReference type="PROSITE" id="PS01124"/>
    </source>
</evidence>
<comment type="caution">
    <text evidence="2">The sequence shown here is derived from an EMBL/GenBank/DDBJ whole genome shotgun (WGS) entry which is preliminary data.</text>
</comment>
<dbReference type="InterPro" id="IPR018060">
    <property type="entry name" value="HTH_AraC"/>
</dbReference>
<dbReference type="Gene3D" id="1.10.10.60">
    <property type="entry name" value="Homeodomain-like"/>
    <property type="match status" value="1"/>
</dbReference>
<dbReference type="SMART" id="SM00342">
    <property type="entry name" value="HTH_ARAC"/>
    <property type="match status" value="1"/>
</dbReference>